<dbReference type="EMBL" id="LR796815">
    <property type="protein sequence ID" value="CAB4168139.1"/>
    <property type="molecule type" value="Genomic_DNA"/>
</dbReference>
<organism evidence="3">
    <name type="scientific">uncultured Caudovirales phage</name>
    <dbReference type="NCBI Taxonomy" id="2100421"/>
    <lineage>
        <taxon>Viruses</taxon>
        <taxon>Duplodnaviria</taxon>
        <taxon>Heunggongvirae</taxon>
        <taxon>Uroviricota</taxon>
        <taxon>Caudoviricetes</taxon>
        <taxon>Peduoviridae</taxon>
        <taxon>Maltschvirus</taxon>
        <taxon>Maltschvirus maltsch</taxon>
    </lineage>
</organism>
<dbReference type="EMBL" id="LR796944">
    <property type="protein sequence ID" value="CAB4176907.1"/>
    <property type="molecule type" value="Genomic_DNA"/>
</dbReference>
<proteinExistence type="predicted"/>
<evidence type="ECO:0000313" key="3">
    <source>
        <dbReference type="EMBL" id="CAB4176907.1"/>
    </source>
</evidence>
<gene>
    <name evidence="4" type="ORF">UFOVP1666_22</name>
    <name evidence="1" type="ORF">UFOVP867_175</name>
    <name evidence="2" type="ORF">UFOVP913_23</name>
    <name evidence="3" type="ORF">UFOVP993_76</name>
</gene>
<accession>A0A6J5Q2R0</accession>
<reference evidence="3" key="1">
    <citation type="submission" date="2020-05" db="EMBL/GenBank/DDBJ databases">
        <authorList>
            <person name="Chiriac C."/>
            <person name="Salcher M."/>
            <person name="Ghai R."/>
            <person name="Kavagutti S V."/>
        </authorList>
    </citation>
    <scope>NUCLEOTIDE SEQUENCE</scope>
</reference>
<evidence type="ECO:0000313" key="1">
    <source>
        <dbReference type="EMBL" id="CAB4168139.1"/>
    </source>
</evidence>
<evidence type="ECO:0000313" key="4">
    <source>
        <dbReference type="EMBL" id="CAB4222958.1"/>
    </source>
</evidence>
<sequence length="45" mass="5338">MKETIEIKAVENGFVVSVNGDDYKEYIFAKQFQVIRFIKDYFKGE</sequence>
<dbReference type="EMBL" id="LR796858">
    <property type="protein sequence ID" value="CAB4170443.1"/>
    <property type="molecule type" value="Genomic_DNA"/>
</dbReference>
<name>A0A6J5Q2R0_9CAUD</name>
<dbReference type="EMBL" id="LR797534">
    <property type="protein sequence ID" value="CAB4222958.1"/>
    <property type="molecule type" value="Genomic_DNA"/>
</dbReference>
<protein>
    <submittedName>
        <fullName evidence="3">Uncharacterized protein</fullName>
    </submittedName>
</protein>
<evidence type="ECO:0000313" key="2">
    <source>
        <dbReference type="EMBL" id="CAB4170443.1"/>
    </source>
</evidence>